<evidence type="ECO:0000259" key="5">
    <source>
        <dbReference type="Pfam" id="PF04073"/>
    </source>
</evidence>
<dbReference type="EMBL" id="FQVM01000023">
    <property type="protein sequence ID" value="SHF00223.1"/>
    <property type="molecule type" value="Genomic_DNA"/>
</dbReference>
<dbReference type="InterPro" id="IPR036754">
    <property type="entry name" value="YbaK/aa-tRNA-synt-asso_dom_sf"/>
</dbReference>
<dbReference type="SUPFAM" id="SSF55826">
    <property type="entry name" value="YbaK/ProRS associated domain"/>
    <property type="match status" value="1"/>
</dbReference>
<dbReference type="InterPro" id="IPR004369">
    <property type="entry name" value="Prolyl-tRNA_editing_YbaK/EbsC"/>
</dbReference>
<reference evidence="6 7" key="1">
    <citation type="submission" date="2016-11" db="EMBL/GenBank/DDBJ databases">
        <authorList>
            <person name="Jaros S."/>
            <person name="Januszkiewicz K."/>
            <person name="Wedrychowicz H."/>
        </authorList>
    </citation>
    <scope>NUCLEOTIDE SEQUENCE [LARGE SCALE GENOMIC DNA]</scope>
    <source>
        <strain evidence="6 7">DSM 2631</strain>
    </source>
</reference>
<dbReference type="CDD" id="cd00002">
    <property type="entry name" value="YbaK_deacylase"/>
    <property type="match status" value="1"/>
</dbReference>
<protein>
    <recommendedName>
        <fullName evidence="4">Cys-tRNA(Pro)/Cys-tRNA(Cys) deacylase</fullName>
        <ecNumber evidence="4">4.2.-.-</ecNumber>
    </recommendedName>
</protein>
<dbReference type="PANTHER" id="PTHR30411:SF0">
    <property type="entry name" value="CYS-TRNA(PRO)_CYS-TRNA(CYS) DEACYLASE YBAK"/>
    <property type="match status" value="1"/>
</dbReference>
<dbReference type="PANTHER" id="PTHR30411">
    <property type="entry name" value="CYTOPLASMIC PROTEIN"/>
    <property type="match status" value="1"/>
</dbReference>
<dbReference type="PIRSF" id="PIRSF006181">
    <property type="entry name" value="EbsC_YbaK"/>
    <property type="match status" value="1"/>
</dbReference>
<evidence type="ECO:0000256" key="1">
    <source>
        <dbReference type="ARBA" id="ARBA00009798"/>
    </source>
</evidence>
<dbReference type="Gene3D" id="3.90.960.10">
    <property type="entry name" value="YbaK/aminoacyl-tRNA synthetase-associated domain"/>
    <property type="match status" value="1"/>
</dbReference>
<dbReference type="Proteomes" id="UP000184035">
    <property type="component" value="Unassembled WGS sequence"/>
</dbReference>
<organism evidence="6 7">
    <name type="scientific">Clostridium fallax</name>
    <dbReference type="NCBI Taxonomy" id="1533"/>
    <lineage>
        <taxon>Bacteria</taxon>
        <taxon>Bacillati</taxon>
        <taxon>Bacillota</taxon>
        <taxon>Clostridia</taxon>
        <taxon>Eubacteriales</taxon>
        <taxon>Clostridiaceae</taxon>
        <taxon>Clostridium</taxon>
    </lineage>
</organism>
<dbReference type="RefSeq" id="WP_072897035.1">
    <property type="nucleotide sequence ID" value="NZ_FQVM01000023.1"/>
</dbReference>
<evidence type="ECO:0000256" key="3">
    <source>
        <dbReference type="ARBA" id="ARBA00023239"/>
    </source>
</evidence>
<dbReference type="AlphaFoldDB" id="A0A1M4Y3R2"/>
<proteinExistence type="inferred from homology"/>
<dbReference type="Pfam" id="PF04073">
    <property type="entry name" value="tRNA_edit"/>
    <property type="match status" value="1"/>
</dbReference>
<evidence type="ECO:0000313" key="6">
    <source>
        <dbReference type="EMBL" id="SHF00223.1"/>
    </source>
</evidence>
<keyword evidence="7" id="KW-1185">Reference proteome</keyword>
<dbReference type="EC" id="4.2.-.-" evidence="4"/>
<name>A0A1M4Y3R2_9CLOT</name>
<sequence length="158" mass="17612">MAQVKTNAMRILDKDKIDYEVLTYDNKDGKIDGVSVACKIGKDVKIVYKTLVTQGNSKEFYVFVIPVEAELDLKKGARASGEKKIEMIHVKDINKNTGYIRGGCSPIGMKKLYKTFIHSDAEELDNIIISGGKIGIQIELNPKELLKVVNGTFFDVIK</sequence>
<dbReference type="OrthoDB" id="9809296at2"/>
<feature type="domain" description="YbaK/aminoacyl-tRNA synthetase-associated" evidence="5">
    <location>
        <begin position="38"/>
        <end position="147"/>
    </location>
</feature>
<evidence type="ECO:0000256" key="2">
    <source>
        <dbReference type="ARBA" id="ARBA00022917"/>
    </source>
</evidence>
<evidence type="ECO:0000256" key="4">
    <source>
        <dbReference type="PIRNR" id="PIRNR006181"/>
    </source>
</evidence>
<keyword evidence="3 4" id="KW-0456">Lyase</keyword>
<accession>A0A1M4Y3R2</accession>
<dbReference type="STRING" id="1533.SAMN05443638_12338"/>
<dbReference type="GO" id="GO:0016829">
    <property type="term" value="F:lyase activity"/>
    <property type="evidence" value="ECO:0007669"/>
    <property type="project" value="UniProtKB-KW"/>
</dbReference>
<evidence type="ECO:0000313" key="7">
    <source>
        <dbReference type="Proteomes" id="UP000184035"/>
    </source>
</evidence>
<dbReference type="GO" id="GO:0002161">
    <property type="term" value="F:aminoacyl-tRNA deacylase activity"/>
    <property type="evidence" value="ECO:0007669"/>
    <property type="project" value="InterPro"/>
</dbReference>
<keyword evidence="2 4" id="KW-0648">Protein biosynthesis</keyword>
<dbReference type="InterPro" id="IPR007214">
    <property type="entry name" value="YbaK/aa-tRNA-synth-assoc-dom"/>
</dbReference>
<dbReference type="GO" id="GO:0006412">
    <property type="term" value="P:translation"/>
    <property type="evidence" value="ECO:0007669"/>
    <property type="project" value="UniProtKB-KW"/>
</dbReference>
<dbReference type="NCBIfam" id="TIGR00011">
    <property type="entry name" value="YbaK_EbsC"/>
    <property type="match status" value="1"/>
</dbReference>
<gene>
    <name evidence="6" type="ORF">SAMN05443638_12338</name>
</gene>
<comment type="similarity">
    <text evidence="1 4">Belongs to the prolyl-tRNA editing family. YbaK/EbsC subfamily.</text>
</comment>